<dbReference type="AlphaFoldDB" id="A0A916K3E1"/>
<protein>
    <recommendedName>
        <fullName evidence="1">AraC effector-binding domain-containing protein</fullName>
    </recommendedName>
</protein>
<dbReference type="Pfam" id="PF14526">
    <property type="entry name" value="Cass2"/>
    <property type="match status" value="1"/>
</dbReference>
<proteinExistence type="predicted"/>
<gene>
    <name evidence="2" type="ORF">PAESOLCIP111_03926</name>
</gene>
<dbReference type="SMART" id="SM00871">
    <property type="entry name" value="AraC_E_bind"/>
    <property type="match status" value="1"/>
</dbReference>
<dbReference type="EMBL" id="CAJVAS010000018">
    <property type="protein sequence ID" value="CAG7638235.1"/>
    <property type="molecule type" value="Genomic_DNA"/>
</dbReference>
<accession>A0A916K3E1</accession>
<dbReference type="InterPro" id="IPR053182">
    <property type="entry name" value="YobU-like_regulator"/>
</dbReference>
<evidence type="ECO:0000313" key="2">
    <source>
        <dbReference type="EMBL" id="CAG7638235.1"/>
    </source>
</evidence>
<comment type="caution">
    <text evidence="2">The sequence shown here is derived from an EMBL/GenBank/DDBJ whole genome shotgun (WGS) entry which is preliminary data.</text>
</comment>
<dbReference type="Proteomes" id="UP000693672">
    <property type="component" value="Unassembled WGS sequence"/>
</dbReference>
<feature type="domain" description="AraC effector-binding" evidence="1">
    <location>
        <begin position="1"/>
        <end position="150"/>
    </location>
</feature>
<dbReference type="RefSeq" id="WP_218093657.1">
    <property type="nucleotide sequence ID" value="NZ_CAJVAS010000018.1"/>
</dbReference>
<sequence>MDVHVVTLKSFNIVGPMITTKLSEDRIGDLWREFGRRRNEIINRVDPYFAFGLSEYSPNPRESFNYIVGFSVHNLEHVPEGMVGRTIPMQEYALFVYTGHRIGEVWKYSGSWLAASEYKRAESADFELYDNRFLDREDGMKTISVYIPITKK</sequence>
<evidence type="ECO:0000313" key="3">
    <source>
        <dbReference type="Proteomes" id="UP000693672"/>
    </source>
</evidence>
<name>A0A916K3E1_9BACL</name>
<reference evidence="2" key="1">
    <citation type="submission" date="2021-06" db="EMBL/GenBank/DDBJ databases">
        <authorList>
            <person name="Criscuolo A."/>
        </authorList>
    </citation>
    <scope>NUCLEOTIDE SEQUENCE</scope>
    <source>
        <strain evidence="2">CIP111600</strain>
    </source>
</reference>
<evidence type="ECO:0000259" key="1">
    <source>
        <dbReference type="SMART" id="SM00871"/>
    </source>
</evidence>
<dbReference type="PANTHER" id="PTHR36444">
    <property type="entry name" value="TRANSCRIPTIONAL REGULATOR PROTEIN YOBU-RELATED"/>
    <property type="match status" value="1"/>
</dbReference>
<dbReference type="PANTHER" id="PTHR36444:SF2">
    <property type="entry name" value="TRANSCRIPTIONAL REGULATOR PROTEIN YOBU-RELATED"/>
    <property type="match status" value="1"/>
</dbReference>
<organism evidence="2 3">
    <name type="scientific">Paenibacillus solanacearum</name>
    <dbReference type="NCBI Taxonomy" id="2048548"/>
    <lineage>
        <taxon>Bacteria</taxon>
        <taxon>Bacillati</taxon>
        <taxon>Bacillota</taxon>
        <taxon>Bacilli</taxon>
        <taxon>Bacillales</taxon>
        <taxon>Paenibacillaceae</taxon>
        <taxon>Paenibacillus</taxon>
    </lineage>
</organism>
<keyword evidence="3" id="KW-1185">Reference proteome</keyword>
<dbReference type="InterPro" id="IPR010499">
    <property type="entry name" value="AraC_E-bd"/>
</dbReference>
<dbReference type="InterPro" id="IPR029441">
    <property type="entry name" value="Cass2"/>
</dbReference>